<comment type="caution">
    <text evidence="2">The sequence shown here is derived from an EMBL/GenBank/DDBJ whole genome shotgun (WGS) entry which is preliminary data.</text>
</comment>
<dbReference type="EMBL" id="JASNQZ010000018">
    <property type="protein sequence ID" value="KAL0945369.1"/>
    <property type="molecule type" value="Genomic_DNA"/>
</dbReference>
<evidence type="ECO:0000256" key="1">
    <source>
        <dbReference type="SAM" id="MobiDB-lite"/>
    </source>
</evidence>
<evidence type="ECO:0000313" key="3">
    <source>
        <dbReference type="Proteomes" id="UP001556367"/>
    </source>
</evidence>
<sequence length="496" mass="55701">MPPILRHGQVLNRRKSRYIAAHRLCTCFECADATSIDPASQTAVRGRYLAPAEYKAHRSLEIRSGVASRRLSNLSVPTFDVPPPAQEGPFTAAGGFSPERQPSVLPLKPDSKAQTSPLPNSAKQPLTPSNAKKEFIKQKLRDIRERFKVVSASDFAPSDADPPFVFQHRPQSDSTPLPSNSTSLLRDLSLHDDDPANIRLVQHEEWVSAVLPFLKFHQNSKLITIKYLAHLLYPHAKKELETIAEIKKAEWEKQRLRAARAGSSFFPTGRYMEWSFSRMEPALFLVYSLLAVLHLLCHVSMNQCAFVLKGLQLLLRLQHPETTALRDPPSIPKDIRTIIKKLDLDAETTAYACCPKCFCLYTLLSKGAPAAFPEICTYQATPGSDPCGRRLRKSTQEGASEKATRVFLYQDFRHWLARVYSRRDLEEGIDRSHAPHDHSQSPQVTMDIFDAPLLHELVGPDKRTLFCSPPGSDSHLFFSLNMDGFNPLSNKTAGRN</sequence>
<evidence type="ECO:0000313" key="2">
    <source>
        <dbReference type="EMBL" id="KAL0945369.1"/>
    </source>
</evidence>
<dbReference type="Proteomes" id="UP001556367">
    <property type="component" value="Unassembled WGS sequence"/>
</dbReference>
<organism evidence="2 3">
    <name type="scientific">Hohenbuehelia grisea</name>
    <dbReference type="NCBI Taxonomy" id="104357"/>
    <lineage>
        <taxon>Eukaryota</taxon>
        <taxon>Fungi</taxon>
        <taxon>Dikarya</taxon>
        <taxon>Basidiomycota</taxon>
        <taxon>Agaricomycotina</taxon>
        <taxon>Agaricomycetes</taxon>
        <taxon>Agaricomycetidae</taxon>
        <taxon>Agaricales</taxon>
        <taxon>Pleurotineae</taxon>
        <taxon>Pleurotaceae</taxon>
        <taxon>Hohenbuehelia</taxon>
    </lineage>
</organism>
<proteinExistence type="predicted"/>
<name>A0ABR3IQ03_9AGAR</name>
<accession>A0ABR3IQ03</accession>
<gene>
    <name evidence="2" type="ORF">HGRIS_000867</name>
</gene>
<feature type="region of interest" description="Disordered" evidence="1">
    <location>
        <begin position="75"/>
        <end position="133"/>
    </location>
</feature>
<feature type="compositionally biased region" description="Polar residues" evidence="1">
    <location>
        <begin position="112"/>
        <end position="130"/>
    </location>
</feature>
<keyword evidence="3" id="KW-1185">Reference proteome</keyword>
<feature type="compositionally biased region" description="Low complexity" evidence="1">
    <location>
        <begin position="172"/>
        <end position="181"/>
    </location>
</feature>
<protein>
    <submittedName>
        <fullName evidence="2">Uncharacterized protein</fullName>
    </submittedName>
</protein>
<reference evidence="3" key="1">
    <citation type="submission" date="2024-06" db="EMBL/GenBank/DDBJ databases">
        <title>Multi-omics analyses provide insights into the biosynthesis of the anticancer antibiotic pleurotin in Hohenbuehelia grisea.</title>
        <authorList>
            <person name="Weaver J.A."/>
            <person name="Alberti F."/>
        </authorList>
    </citation>
    <scope>NUCLEOTIDE SEQUENCE [LARGE SCALE GENOMIC DNA]</scope>
    <source>
        <strain evidence="3">T-177</strain>
    </source>
</reference>
<feature type="region of interest" description="Disordered" evidence="1">
    <location>
        <begin position="160"/>
        <end position="181"/>
    </location>
</feature>